<dbReference type="RefSeq" id="WP_229954582.1">
    <property type="nucleotide sequence ID" value="NZ_BAAAEM010000002.1"/>
</dbReference>
<dbReference type="Pfam" id="PF00072">
    <property type="entry name" value="Response_reg"/>
    <property type="match status" value="1"/>
</dbReference>
<comment type="caution">
    <text evidence="4">The sequence shown here is derived from an EMBL/GenBank/DDBJ whole genome shotgun (WGS) entry which is preliminary data.</text>
</comment>
<dbReference type="InterPro" id="IPR011006">
    <property type="entry name" value="CheY-like_superfamily"/>
</dbReference>
<evidence type="ECO:0000313" key="4">
    <source>
        <dbReference type="EMBL" id="GAA0478824.1"/>
    </source>
</evidence>
<evidence type="ECO:0000256" key="1">
    <source>
        <dbReference type="PROSITE-ProRule" id="PRU00169"/>
    </source>
</evidence>
<name>A0ABN1AKH4_9SPHN</name>
<dbReference type="Gene3D" id="3.40.50.2300">
    <property type="match status" value="1"/>
</dbReference>
<dbReference type="SMART" id="SM00850">
    <property type="entry name" value="LytTR"/>
    <property type="match status" value="1"/>
</dbReference>
<evidence type="ECO:0000259" key="3">
    <source>
        <dbReference type="PROSITE" id="PS50930"/>
    </source>
</evidence>
<dbReference type="Proteomes" id="UP001500713">
    <property type="component" value="Unassembled WGS sequence"/>
</dbReference>
<feature type="modified residue" description="4-aspartylphosphate" evidence="1">
    <location>
        <position position="56"/>
    </location>
</feature>
<protein>
    <submittedName>
        <fullName evidence="4">LytTR family DNA-binding domain-containing protein</fullName>
    </submittedName>
</protein>
<keyword evidence="1" id="KW-0597">Phosphoprotein</keyword>
<reference evidence="4 5" key="1">
    <citation type="journal article" date="2019" name="Int. J. Syst. Evol. Microbiol.">
        <title>The Global Catalogue of Microorganisms (GCM) 10K type strain sequencing project: providing services to taxonomists for standard genome sequencing and annotation.</title>
        <authorList>
            <consortium name="The Broad Institute Genomics Platform"/>
            <consortium name="The Broad Institute Genome Sequencing Center for Infectious Disease"/>
            <person name="Wu L."/>
            <person name="Ma J."/>
        </authorList>
    </citation>
    <scope>NUCLEOTIDE SEQUENCE [LARGE SCALE GENOMIC DNA]</scope>
    <source>
        <strain evidence="4 5">JCM 14162</strain>
    </source>
</reference>
<dbReference type="PROSITE" id="PS50930">
    <property type="entry name" value="HTH_LYTTR"/>
    <property type="match status" value="1"/>
</dbReference>
<dbReference type="Pfam" id="PF04397">
    <property type="entry name" value="LytTR"/>
    <property type="match status" value="1"/>
</dbReference>
<dbReference type="PANTHER" id="PTHR37299:SF1">
    <property type="entry name" value="STAGE 0 SPORULATION PROTEIN A HOMOLOG"/>
    <property type="match status" value="1"/>
</dbReference>
<keyword evidence="5" id="KW-1185">Reference proteome</keyword>
<dbReference type="GO" id="GO:0003677">
    <property type="term" value="F:DNA binding"/>
    <property type="evidence" value="ECO:0007669"/>
    <property type="project" value="UniProtKB-KW"/>
</dbReference>
<dbReference type="PROSITE" id="PS50110">
    <property type="entry name" value="RESPONSE_REGULATORY"/>
    <property type="match status" value="1"/>
</dbReference>
<gene>
    <name evidence="4" type="ORF">GCM10009096_20990</name>
</gene>
<dbReference type="SUPFAM" id="SSF52172">
    <property type="entry name" value="CheY-like"/>
    <property type="match status" value="1"/>
</dbReference>
<feature type="domain" description="Response regulatory" evidence="2">
    <location>
        <begin position="5"/>
        <end position="124"/>
    </location>
</feature>
<dbReference type="SMART" id="SM00448">
    <property type="entry name" value="REC"/>
    <property type="match status" value="1"/>
</dbReference>
<dbReference type="PANTHER" id="PTHR37299">
    <property type="entry name" value="TRANSCRIPTIONAL REGULATOR-RELATED"/>
    <property type="match status" value="1"/>
</dbReference>
<evidence type="ECO:0000259" key="2">
    <source>
        <dbReference type="PROSITE" id="PS50110"/>
    </source>
</evidence>
<feature type="domain" description="HTH LytTR-type" evidence="3">
    <location>
        <begin position="160"/>
        <end position="264"/>
    </location>
</feature>
<dbReference type="EMBL" id="BAAAEM010000002">
    <property type="protein sequence ID" value="GAA0478824.1"/>
    <property type="molecule type" value="Genomic_DNA"/>
</dbReference>
<proteinExistence type="predicted"/>
<accession>A0ABN1AKH4</accession>
<dbReference type="Gene3D" id="2.40.50.1020">
    <property type="entry name" value="LytTr DNA-binding domain"/>
    <property type="match status" value="1"/>
</dbReference>
<dbReference type="InterPro" id="IPR007492">
    <property type="entry name" value="LytTR_DNA-bd_dom"/>
</dbReference>
<keyword evidence="4" id="KW-0238">DNA-binding</keyword>
<sequence>MPPLTLLISDDEPLAVSRLAELVLRMDDVTLVGEASDGQETLELIETLNPNLVLLDIEMPILDGFDVIEHLSASLDEKSGHIPLVIFVTAYPQFAVRAFETGALDFIPKPVRYARLVEAIDRARSAFADREARQRLALLGKTLDQLRHERSRVVDEDHYLWVPRHGEIVRVDCDSIDWVKAEGEYVRLHCDQTSYLYRQMIGDFVGSNAAIGFLRVHRSAAVNVARIVAIKRSENGSRILRLSTGDEVAVGRKYAKDVMAIISSDIE</sequence>
<dbReference type="InterPro" id="IPR001789">
    <property type="entry name" value="Sig_transdc_resp-reg_receiver"/>
</dbReference>
<dbReference type="InterPro" id="IPR046947">
    <property type="entry name" value="LytR-like"/>
</dbReference>
<organism evidence="4 5">
    <name type="scientific">Parasphingorhabdus litoris</name>
    <dbReference type="NCBI Taxonomy" id="394733"/>
    <lineage>
        <taxon>Bacteria</taxon>
        <taxon>Pseudomonadati</taxon>
        <taxon>Pseudomonadota</taxon>
        <taxon>Alphaproteobacteria</taxon>
        <taxon>Sphingomonadales</taxon>
        <taxon>Sphingomonadaceae</taxon>
        <taxon>Parasphingorhabdus</taxon>
    </lineage>
</organism>
<evidence type="ECO:0000313" key="5">
    <source>
        <dbReference type="Proteomes" id="UP001500713"/>
    </source>
</evidence>